<keyword evidence="2" id="KW-1185">Reference proteome</keyword>
<comment type="caution">
    <text evidence="1">The sequence shown here is derived from an EMBL/GenBank/DDBJ whole genome shotgun (WGS) entry which is preliminary data.</text>
</comment>
<accession>A0ABS8L1A4</accession>
<protein>
    <submittedName>
        <fullName evidence="1">Uncharacterized protein</fullName>
    </submittedName>
</protein>
<dbReference type="EMBL" id="JAJISD010000013">
    <property type="protein sequence ID" value="MCC8432110.1"/>
    <property type="molecule type" value="Genomic_DNA"/>
</dbReference>
<evidence type="ECO:0000313" key="2">
    <source>
        <dbReference type="Proteomes" id="UP001198862"/>
    </source>
</evidence>
<reference evidence="1 2" key="1">
    <citation type="submission" date="2021-11" db="EMBL/GenBank/DDBJ databases">
        <authorList>
            <person name="Lee D.-H."/>
            <person name="Kim S.-B."/>
        </authorList>
    </citation>
    <scope>NUCLEOTIDE SEQUENCE [LARGE SCALE GENOMIC DNA]</scope>
    <source>
        <strain evidence="1 2">KCTC 52223</strain>
    </source>
</reference>
<dbReference type="Proteomes" id="UP001198862">
    <property type="component" value="Unassembled WGS sequence"/>
</dbReference>
<organism evidence="1 2">
    <name type="scientific">Reyranella aquatilis</name>
    <dbReference type="NCBI Taxonomy" id="2035356"/>
    <lineage>
        <taxon>Bacteria</taxon>
        <taxon>Pseudomonadati</taxon>
        <taxon>Pseudomonadota</taxon>
        <taxon>Alphaproteobacteria</taxon>
        <taxon>Hyphomicrobiales</taxon>
        <taxon>Reyranellaceae</taxon>
        <taxon>Reyranella</taxon>
    </lineage>
</organism>
<name>A0ABS8L1A4_9HYPH</name>
<proteinExistence type="predicted"/>
<gene>
    <name evidence="1" type="ORF">LJ725_24305</name>
</gene>
<dbReference type="RefSeq" id="WP_230553532.1">
    <property type="nucleotide sequence ID" value="NZ_JAJISD010000013.1"/>
</dbReference>
<evidence type="ECO:0000313" key="1">
    <source>
        <dbReference type="EMBL" id="MCC8432110.1"/>
    </source>
</evidence>
<sequence>MNRHERRKAAAMRARKAAVVEDLDADQLRTANKIAAGRRVYLLRQPTADILQSQDPNDRLVAAMLFDRFTKGPALRCLVCQTPIIAGGEALPVIALRLLDISNGRQQIIQIACQRCQSDPAVMEIAMDAARLAFPEFHWDGANAQHISEPPSTLQ</sequence>